<dbReference type="RefSeq" id="WP_268781248.1">
    <property type="nucleotide sequence ID" value="NZ_JAPRAT010000038.1"/>
</dbReference>
<feature type="transmembrane region" description="Helical" evidence="1">
    <location>
        <begin position="13"/>
        <end position="36"/>
    </location>
</feature>
<evidence type="ECO:0000313" key="3">
    <source>
        <dbReference type="Proteomes" id="UP001084197"/>
    </source>
</evidence>
<gene>
    <name evidence="2" type="ORF">OWO01_14790</name>
</gene>
<reference evidence="2" key="1">
    <citation type="submission" date="2022-11" db="EMBL/GenBank/DDBJ databases">
        <title>WGS of Natronobacillus azotifigens 24KS-1, an anaerobic diazotrophic haloalkaliphile from soda-rich habitats.</title>
        <authorList>
            <person name="Sorokin D.Y."/>
            <person name="Merkel A.Y."/>
        </authorList>
    </citation>
    <scope>NUCLEOTIDE SEQUENCE</scope>
    <source>
        <strain evidence="2">24KS-1</strain>
    </source>
</reference>
<proteinExistence type="predicted"/>
<dbReference type="Proteomes" id="UP001084197">
    <property type="component" value="Unassembled WGS sequence"/>
</dbReference>
<keyword evidence="1" id="KW-0812">Transmembrane</keyword>
<evidence type="ECO:0000313" key="2">
    <source>
        <dbReference type="EMBL" id="MCZ0704475.1"/>
    </source>
</evidence>
<keyword evidence="3" id="KW-1185">Reference proteome</keyword>
<keyword evidence="1" id="KW-0472">Membrane</keyword>
<keyword evidence="1" id="KW-1133">Transmembrane helix</keyword>
<name>A0A9J6RGM0_9BACI</name>
<protein>
    <submittedName>
        <fullName evidence="2">Uncharacterized protein</fullName>
    </submittedName>
</protein>
<organism evidence="2 3">
    <name type="scientific">Natronobacillus azotifigens</name>
    <dbReference type="NCBI Taxonomy" id="472978"/>
    <lineage>
        <taxon>Bacteria</taxon>
        <taxon>Bacillati</taxon>
        <taxon>Bacillota</taxon>
        <taxon>Bacilli</taxon>
        <taxon>Bacillales</taxon>
        <taxon>Bacillaceae</taxon>
        <taxon>Natronobacillus</taxon>
    </lineage>
</organism>
<accession>A0A9J6RGM0</accession>
<sequence length="91" mass="10615">MVSFYNNNNRKEMIYIDFFKVMMKIVGNFIVDVFLYSRNCKKGLPQLKTYMQAESKMQYVIVTDELVVNQEVGRHISLKDDVVATIPTEAI</sequence>
<dbReference type="AlphaFoldDB" id="A0A9J6RGM0"/>
<dbReference type="EMBL" id="JAPRAT010000038">
    <property type="protein sequence ID" value="MCZ0704475.1"/>
    <property type="molecule type" value="Genomic_DNA"/>
</dbReference>
<evidence type="ECO:0000256" key="1">
    <source>
        <dbReference type="SAM" id="Phobius"/>
    </source>
</evidence>
<comment type="caution">
    <text evidence="2">The sequence shown here is derived from an EMBL/GenBank/DDBJ whole genome shotgun (WGS) entry which is preliminary data.</text>
</comment>